<keyword evidence="2" id="KW-0460">Magnesium</keyword>
<dbReference type="FunCoup" id="D8R750">
    <property type="interactions" value="113"/>
</dbReference>
<dbReference type="InParanoid" id="D8R750"/>
<protein>
    <submittedName>
        <fullName evidence="3">Uncharacterized protein</fullName>
    </submittedName>
</protein>
<dbReference type="STRING" id="88036.D8R750"/>
<sequence>MEGGSGKDSYHRNSGLQAQGFSSVHAAIEQAIASSAPLFLDSSLDVIQIADLGCSHGSNTIQALDFVAREITRLREQVGDRKPLEIQAIFSDLAVNDFNTLFALVPHPQGEPYFFSGVPGSFYGRLFPRSSIHFAMTSYALHYLSKIPESITDKNSPAWNRDSMFVSRSSPPAAIEAFAQQASDDLFVFLHSRAQELVTGGILLLMFPIRLSHELNEADFPFQSVWKDLIQEESLDTFNFPAYLRSGDEVRSSLGSVDQQFTVIHSENLKFPWLDPKSSSYAATATKYWKAVSKPFIEKHIGNQEVVELMYERMPSKVTVSSPSGELDIVLLVLVKKLSHWTVRVAKLKDVSQSATFGIFKRPF</sequence>
<dbReference type="PANTHER" id="PTHR31009">
    <property type="entry name" value="S-ADENOSYL-L-METHIONINE:CARBOXYL METHYLTRANSFERASE FAMILY PROTEIN"/>
    <property type="match status" value="1"/>
</dbReference>
<evidence type="ECO:0000256" key="2">
    <source>
        <dbReference type="ARBA" id="ARBA00022842"/>
    </source>
</evidence>
<dbReference type="Pfam" id="PF03492">
    <property type="entry name" value="Methyltransf_7"/>
    <property type="match status" value="1"/>
</dbReference>
<evidence type="ECO:0000313" key="4">
    <source>
        <dbReference type="Proteomes" id="UP000001514"/>
    </source>
</evidence>
<accession>D8R750</accession>
<dbReference type="EMBL" id="GL377573">
    <property type="protein sequence ID" value="EFJ31823.1"/>
    <property type="molecule type" value="Genomic_DNA"/>
</dbReference>
<name>D8R750_SELML</name>
<reference evidence="3 4" key="1">
    <citation type="journal article" date="2011" name="Science">
        <title>The Selaginella genome identifies genetic changes associated with the evolution of vascular plants.</title>
        <authorList>
            <person name="Banks J.A."/>
            <person name="Nishiyama T."/>
            <person name="Hasebe M."/>
            <person name="Bowman J.L."/>
            <person name="Gribskov M."/>
            <person name="dePamphilis C."/>
            <person name="Albert V.A."/>
            <person name="Aono N."/>
            <person name="Aoyama T."/>
            <person name="Ambrose B.A."/>
            <person name="Ashton N.W."/>
            <person name="Axtell M.J."/>
            <person name="Barker E."/>
            <person name="Barker M.S."/>
            <person name="Bennetzen J.L."/>
            <person name="Bonawitz N.D."/>
            <person name="Chapple C."/>
            <person name="Cheng C."/>
            <person name="Correa L.G."/>
            <person name="Dacre M."/>
            <person name="DeBarry J."/>
            <person name="Dreyer I."/>
            <person name="Elias M."/>
            <person name="Engstrom E.M."/>
            <person name="Estelle M."/>
            <person name="Feng L."/>
            <person name="Finet C."/>
            <person name="Floyd S.K."/>
            <person name="Frommer W.B."/>
            <person name="Fujita T."/>
            <person name="Gramzow L."/>
            <person name="Gutensohn M."/>
            <person name="Harholt J."/>
            <person name="Hattori M."/>
            <person name="Heyl A."/>
            <person name="Hirai T."/>
            <person name="Hiwatashi Y."/>
            <person name="Ishikawa M."/>
            <person name="Iwata M."/>
            <person name="Karol K.G."/>
            <person name="Koehler B."/>
            <person name="Kolukisaoglu U."/>
            <person name="Kubo M."/>
            <person name="Kurata T."/>
            <person name="Lalonde S."/>
            <person name="Li K."/>
            <person name="Li Y."/>
            <person name="Litt A."/>
            <person name="Lyons E."/>
            <person name="Manning G."/>
            <person name="Maruyama T."/>
            <person name="Michael T.P."/>
            <person name="Mikami K."/>
            <person name="Miyazaki S."/>
            <person name="Morinaga S."/>
            <person name="Murata T."/>
            <person name="Mueller-Roeber B."/>
            <person name="Nelson D.R."/>
            <person name="Obara M."/>
            <person name="Oguri Y."/>
            <person name="Olmstead R.G."/>
            <person name="Onodera N."/>
            <person name="Petersen B.L."/>
            <person name="Pils B."/>
            <person name="Prigge M."/>
            <person name="Rensing S.A."/>
            <person name="Riano-Pachon D.M."/>
            <person name="Roberts A.W."/>
            <person name="Sato Y."/>
            <person name="Scheller H.V."/>
            <person name="Schulz B."/>
            <person name="Schulz C."/>
            <person name="Shakirov E.V."/>
            <person name="Shibagaki N."/>
            <person name="Shinohara N."/>
            <person name="Shippen D.E."/>
            <person name="Soerensen I."/>
            <person name="Sotooka R."/>
            <person name="Sugimoto N."/>
            <person name="Sugita M."/>
            <person name="Sumikawa N."/>
            <person name="Tanurdzic M."/>
            <person name="Theissen G."/>
            <person name="Ulvskov P."/>
            <person name="Wakazuki S."/>
            <person name="Weng J.K."/>
            <person name="Willats W.W."/>
            <person name="Wipf D."/>
            <person name="Wolf P.G."/>
            <person name="Yang L."/>
            <person name="Zimmer A.D."/>
            <person name="Zhu Q."/>
            <person name="Mitros T."/>
            <person name="Hellsten U."/>
            <person name="Loque D."/>
            <person name="Otillar R."/>
            <person name="Salamov A."/>
            <person name="Schmutz J."/>
            <person name="Shapiro H."/>
            <person name="Lindquist E."/>
            <person name="Lucas S."/>
            <person name="Rokhsar D."/>
            <person name="Grigoriev I.V."/>
        </authorList>
    </citation>
    <scope>NUCLEOTIDE SEQUENCE [LARGE SCALE GENOMIC DNA]</scope>
</reference>
<dbReference type="GO" id="GO:0046872">
    <property type="term" value="F:metal ion binding"/>
    <property type="evidence" value="ECO:0007669"/>
    <property type="project" value="UniProtKB-KW"/>
</dbReference>
<dbReference type="InterPro" id="IPR042086">
    <property type="entry name" value="MeTrfase_capping"/>
</dbReference>
<dbReference type="Gene3D" id="3.40.50.150">
    <property type="entry name" value="Vaccinia Virus protein VP39"/>
    <property type="match status" value="1"/>
</dbReference>
<dbReference type="GO" id="GO:0008757">
    <property type="term" value="F:S-adenosylmethionine-dependent methyltransferase activity"/>
    <property type="evidence" value="ECO:0000318"/>
    <property type="project" value="GO_Central"/>
</dbReference>
<dbReference type="Gramene" id="EFJ31823">
    <property type="protein sequence ID" value="EFJ31823"/>
    <property type="gene ID" value="SELMODRAFT_439767"/>
</dbReference>
<dbReference type="eggNOG" id="ENOG502RH1U">
    <property type="taxonomic scope" value="Eukaryota"/>
</dbReference>
<keyword evidence="1" id="KW-0479">Metal-binding</keyword>
<gene>
    <name evidence="3" type="ORF">SELMODRAFT_439767</name>
</gene>
<proteinExistence type="predicted"/>
<dbReference type="Proteomes" id="UP000001514">
    <property type="component" value="Unassembled WGS sequence"/>
</dbReference>
<dbReference type="InterPro" id="IPR029063">
    <property type="entry name" value="SAM-dependent_MTases_sf"/>
</dbReference>
<organism evidence="4">
    <name type="scientific">Selaginella moellendorffii</name>
    <name type="common">Spikemoss</name>
    <dbReference type="NCBI Taxonomy" id="88036"/>
    <lineage>
        <taxon>Eukaryota</taxon>
        <taxon>Viridiplantae</taxon>
        <taxon>Streptophyta</taxon>
        <taxon>Embryophyta</taxon>
        <taxon>Tracheophyta</taxon>
        <taxon>Lycopodiopsida</taxon>
        <taxon>Selaginellales</taxon>
        <taxon>Selaginellaceae</taxon>
        <taxon>Selaginella</taxon>
    </lineage>
</organism>
<dbReference type="OMA" id="NDICESF"/>
<dbReference type="SUPFAM" id="SSF53335">
    <property type="entry name" value="S-adenosyl-L-methionine-dependent methyltransferases"/>
    <property type="match status" value="1"/>
</dbReference>
<evidence type="ECO:0000256" key="1">
    <source>
        <dbReference type="ARBA" id="ARBA00022723"/>
    </source>
</evidence>
<keyword evidence="4" id="KW-1185">Reference proteome</keyword>
<dbReference type="AlphaFoldDB" id="D8R750"/>
<dbReference type="GO" id="GO:0032259">
    <property type="term" value="P:methylation"/>
    <property type="evidence" value="ECO:0000318"/>
    <property type="project" value="GO_Central"/>
</dbReference>
<evidence type="ECO:0000313" key="3">
    <source>
        <dbReference type="EMBL" id="EFJ31823.1"/>
    </source>
</evidence>
<dbReference type="HOGENOM" id="CLU_019628_1_0_1"/>
<dbReference type="InterPro" id="IPR005299">
    <property type="entry name" value="MeTrfase_7"/>
</dbReference>
<dbReference type="Gene3D" id="1.10.1200.270">
    <property type="entry name" value="Methyltransferase, alpha-helical capping domain"/>
    <property type="match status" value="1"/>
</dbReference>
<dbReference type="KEGG" id="smo:SELMODRAFT_439767"/>